<organism evidence="1 2">
    <name type="scientific">Frankliniella occidentalis</name>
    <name type="common">Western flower thrips</name>
    <name type="synonym">Euthrips occidentalis</name>
    <dbReference type="NCBI Taxonomy" id="133901"/>
    <lineage>
        <taxon>Eukaryota</taxon>
        <taxon>Metazoa</taxon>
        <taxon>Ecdysozoa</taxon>
        <taxon>Arthropoda</taxon>
        <taxon>Hexapoda</taxon>
        <taxon>Insecta</taxon>
        <taxon>Pterygota</taxon>
        <taxon>Neoptera</taxon>
        <taxon>Paraneoptera</taxon>
        <taxon>Thysanoptera</taxon>
        <taxon>Terebrantia</taxon>
        <taxon>Thripoidea</taxon>
        <taxon>Thripidae</taxon>
        <taxon>Frankliniella</taxon>
    </lineage>
</organism>
<proteinExistence type="predicted"/>
<protein>
    <submittedName>
        <fullName evidence="2">Uncharacterized protein LOC127750716</fullName>
    </submittedName>
</protein>
<reference evidence="2" key="1">
    <citation type="submission" date="2025-08" db="UniProtKB">
        <authorList>
            <consortium name="RefSeq"/>
        </authorList>
    </citation>
    <scope>IDENTIFICATION</scope>
    <source>
        <tissue evidence="2">Whole organism</tissue>
    </source>
</reference>
<evidence type="ECO:0000313" key="2">
    <source>
        <dbReference type="RefSeq" id="XP_052129032.1"/>
    </source>
</evidence>
<dbReference type="OrthoDB" id="6784223at2759"/>
<sequence>MIIIFFSRVKNCIAMGRENIIDPKTDGGKWYQLKRESMQLANFTSQTVGLQVTFPSGEWDVFPSKDLPTSFNFGSIYHYTVESMPSLLDLCDSNQDTSDDEAMNFDGQSAVNVCEESHIKKNKPMRRGLMFVKSGWVRNVRDIVQGGIHFIKAEVRASMAKKAYEVRIAISDISGNVHHGQCDVCPQHALGRCSHVSALLMFILTHIRINGHKGK</sequence>
<keyword evidence="1" id="KW-1185">Reference proteome</keyword>
<dbReference type="KEGG" id="foc:127750716"/>
<dbReference type="GeneID" id="127750716"/>
<dbReference type="RefSeq" id="XP_052129032.1">
    <property type="nucleotide sequence ID" value="XM_052273072.1"/>
</dbReference>
<dbReference type="Proteomes" id="UP000504606">
    <property type="component" value="Unplaced"/>
</dbReference>
<name>A0A9C6X4J5_FRAOC</name>
<gene>
    <name evidence="2" type="primary">LOC127750716</name>
</gene>
<dbReference type="AlphaFoldDB" id="A0A9C6X4J5"/>
<accession>A0A9C6X4J5</accession>
<evidence type="ECO:0000313" key="1">
    <source>
        <dbReference type="Proteomes" id="UP000504606"/>
    </source>
</evidence>